<dbReference type="AlphaFoldDB" id="A0A366K4H0"/>
<dbReference type="Proteomes" id="UP000252731">
    <property type="component" value="Unassembled WGS sequence"/>
</dbReference>
<feature type="transmembrane region" description="Helical" evidence="1">
    <location>
        <begin position="52"/>
        <end position="75"/>
    </location>
</feature>
<dbReference type="PANTHER" id="PTHR30354">
    <property type="entry name" value="GNT FAMILY GLUCONATE TRANSPORTER"/>
    <property type="match status" value="1"/>
</dbReference>
<gene>
    <name evidence="2" type="ORF">DFO70_102484</name>
</gene>
<evidence type="ECO:0000256" key="1">
    <source>
        <dbReference type="SAM" id="Phobius"/>
    </source>
</evidence>
<feature type="transmembrane region" description="Helical" evidence="1">
    <location>
        <begin position="415"/>
        <end position="437"/>
    </location>
</feature>
<dbReference type="GO" id="GO:0005886">
    <property type="term" value="C:plasma membrane"/>
    <property type="evidence" value="ECO:0007669"/>
    <property type="project" value="TreeGrafter"/>
</dbReference>
<feature type="transmembrane region" description="Helical" evidence="1">
    <location>
        <begin position="339"/>
        <end position="360"/>
    </location>
</feature>
<feature type="transmembrane region" description="Helical" evidence="1">
    <location>
        <begin position="176"/>
        <end position="202"/>
    </location>
</feature>
<proteinExistence type="predicted"/>
<dbReference type="RefSeq" id="WP_243856120.1">
    <property type="nucleotide sequence ID" value="NZ_QNSF01000002.1"/>
</dbReference>
<comment type="caution">
    <text evidence="2">The sequence shown here is derived from an EMBL/GenBank/DDBJ whole genome shotgun (WGS) entry which is preliminary data.</text>
</comment>
<keyword evidence="1" id="KW-0472">Membrane</keyword>
<feature type="transmembrane region" description="Helical" evidence="1">
    <location>
        <begin position="240"/>
        <end position="257"/>
    </location>
</feature>
<keyword evidence="1" id="KW-0812">Transmembrane</keyword>
<keyword evidence="3" id="KW-1185">Reference proteome</keyword>
<reference evidence="2 3" key="1">
    <citation type="submission" date="2018-06" db="EMBL/GenBank/DDBJ databases">
        <title>Freshwater and sediment microbial communities from various areas in North America, analyzing microbe dynamics in response to fracking.</title>
        <authorList>
            <person name="Lamendella R."/>
        </authorList>
    </citation>
    <scope>NUCLEOTIDE SEQUENCE [LARGE SCALE GENOMIC DNA]</scope>
    <source>
        <strain evidence="2 3">14_TX</strain>
    </source>
</reference>
<feature type="transmembrane region" description="Helical" evidence="1">
    <location>
        <begin position="264"/>
        <end position="283"/>
    </location>
</feature>
<keyword evidence="1" id="KW-1133">Transmembrane helix</keyword>
<dbReference type="EMBL" id="QNSF01000002">
    <property type="protein sequence ID" value="RBP96157.1"/>
    <property type="molecule type" value="Genomic_DNA"/>
</dbReference>
<accession>A0A366K4H0</accession>
<dbReference type="GO" id="GO:0015128">
    <property type="term" value="F:gluconate transmembrane transporter activity"/>
    <property type="evidence" value="ECO:0007669"/>
    <property type="project" value="InterPro"/>
</dbReference>
<feature type="transmembrane region" description="Helical" evidence="1">
    <location>
        <begin position="143"/>
        <end position="164"/>
    </location>
</feature>
<dbReference type="PANTHER" id="PTHR30354:SF7">
    <property type="entry name" value="BLL7963 PROTEIN"/>
    <property type="match status" value="1"/>
</dbReference>
<dbReference type="InterPro" id="IPR003474">
    <property type="entry name" value="Glcn_transporter"/>
</dbReference>
<feature type="transmembrane region" description="Helical" evidence="1">
    <location>
        <begin position="7"/>
        <end position="40"/>
    </location>
</feature>
<evidence type="ECO:0000313" key="2">
    <source>
        <dbReference type="EMBL" id="RBP96157.1"/>
    </source>
</evidence>
<protein>
    <submittedName>
        <fullName evidence="2">H+/gluconate symporter-like permease</fullName>
    </submittedName>
</protein>
<organism evidence="2 3">
    <name type="scientific">Cytobacillus firmus</name>
    <name type="common">Bacillus firmus</name>
    <dbReference type="NCBI Taxonomy" id="1399"/>
    <lineage>
        <taxon>Bacteria</taxon>
        <taxon>Bacillati</taxon>
        <taxon>Bacillota</taxon>
        <taxon>Bacilli</taxon>
        <taxon>Bacillales</taxon>
        <taxon>Bacillaceae</taxon>
        <taxon>Cytobacillus</taxon>
    </lineage>
</organism>
<feature type="transmembrane region" description="Helical" evidence="1">
    <location>
        <begin position="308"/>
        <end position="327"/>
    </location>
</feature>
<sequence>MELWSVFTILLSLGLLIFMALRGFSIIIIAPIASIIVILLNGMPFLEGMQESYMAGFINFAKNYYLIFLFAALFGKFMEDSGAARKIAEALLRIIGRESKFKVLIAVVVISAILTYGGINVFVVIFAMLPIAKPLFKELEVPWHLFVGAFFFGIATFTMTMTPGTPSIQNIIPTKYFGTTVTAAPLLGIIATILVIIINVWYLRFALKRAESRGETYSNMKNPDKNPKREMTDQYADKKLPPLFVSILPPVFLLVALNAFKLDILLTLMLSVAVCFVLFWPFIEKKFKTINVGATNTVLPIVNTSADVGYGTVIAATAGFAVVSDWLTSIPGSPLISLYLATTLLAGITGSASGGLGIAMETLGKTYFDMGLDPEILHRIAAMASGGFDALPHNGAVITILAVVGLTHKDAYRHIFATAVIAPVIAAIPTIIIASLFY</sequence>
<feature type="transmembrane region" description="Helical" evidence="1">
    <location>
        <begin position="103"/>
        <end position="131"/>
    </location>
</feature>
<name>A0A366K4H0_CYTFI</name>
<evidence type="ECO:0000313" key="3">
    <source>
        <dbReference type="Proteomes" id="UP000252731"/>
    </source>
</evidence>
<dbReference type="Pfam" id="PF02447">
    <property type="entry name" value="GntP_permease"/>
    <property type="match status" value="1"/>
</dbReference>